<dbReference type="HOGENOM" id="CLU_2412327_0_0_11"/>
<reference evidence="2" key="1">
    <citation type="submission" date="2010-03" db="EMBL/GenBank/DDBJ databases">
        <title>The complete chromosome of Tsukamurella paurometabola DSM 20162.</title>
        <authorList>
            <consortium name="US DOE Joint Genome Institute (JGI-PGF)"/>
            <person name="Lucas S."/>
            <person name="Copeland A."/>
            <person name="Lapidus A."/>
            <person name="Glavina del Rio T."/>
            <person name="Dalin E."/>
            <person name="Tice H."/>
            <person name="Bruce D."/>
            <person name="Goodwin L."/>
            <person name="Pitluck S."/>
            <person name="Kyrpides N."/>
            <person name="Mavromatis K."/>
            <person name="Ivanova N."/>
            <person name="Mikhailova N."/>
            <person name="Munk A.C."/>
            <person name="Brettin T."/>
            <person name="Detter J.C."/>
            <person name="Tapia R."/>
            <person name="Han C."/>
            <person name="Larimer F."/>
            <person name="Land M."/>
            <person name="Hauser L."/>
            <person name="Markowitz V."/>
            <person name="Cheng J.-F."/>
            <person name="Hugenholtz P."/>
            <person name="Woyke T."/>
            <person name="Wu D."/>
            <person name="Jando M."/>
            <person name="Brambilla E."/>
            <person name="Klenk H.-P."/>
            <person name="Eisen J.A."/>
        </authorList>
    </citation>
    <scope>NUCLEOTIDE SEQUENCE [LARGE SCALE GENOMIC DNA]</scope>
    <source>
        <strain evidence="2">ATCC 8368 / DSM 20162 / CCUG 35730 / CIP 100753 / JCM 10117 / KCTC 9821 / NBRC 16120 / NCIMB 702349 / NCTC 13040</strain>
    </source>
</reference>
<dbReference type="KEGG" id="tpr:Tpau_4146"/>
<dbReference type="AlphaFoldDB" id="D5UP06"/>
<organism evidence="1 2">
    <name type="scientific">Tsukamurella paurometabola (strain ATCC 8368 / DSM 20162 / CCUG 35730 / CIP 100753 / JCM 10117 / KCTC 9821 / NBRC 16120 / NCIMB 702349 / NCTC 13040)</name>
    <name type="common">Corynebacterium paurometabolum</name>
    <dbReference type="NCBI Taxonomy" id="521096"/>
    <lineage>
        <taxon>Bacteria</taxon>
        <taxon>Bacillati</taxon>
        <taxon>Actinomycetota</taxon>
        <taxon>Actinomycetes</taxon>
        <taxon>Mycobacteriales</taxon>
        <taxon>Tsukamurellaceae</taxon>
        <taxon>Tsukamurella</taxon>
    </lineage>
</organism>
<dbReference type="Proteomes" id="UP000001213">
    <property type="component" value="Chromosome"/>
</dbReference>
<reference evidence="1 2" key="2">
    <citation type="journal article" date="2011" name="Stand. Genomic Sci.">
        <title>Complete genome sequence of Tsukamurella paurometabola type strain (no. 33).</title>
        <authorList>
            <person name="Munk A.C."/>
            <person name="Lapidus A."/>
            <person name="Lucas S."/>
            <person name="Nolan M."/>
            <person name="Tice H."/>
            <person name="Cheng J.F."/>
            <person name="Del Rio T.G."/>
            <person name="Goodwin L."/>
            <person name="Pitluck S."/>
            <person name="Liolios K."/>
            <person name="Huntemann M."/>
            <person name="Ivanova N."/>
            <person name="Mavromatis K."/>
            <person name="Mikhailova N."/>
            <person name="Pati A."/>
            <person name="Chen A."/>
            <person name="Palaniappan K."/>
            <person name="Tapia R."/>
            <person name="Han C."/>
            <person name="Land M."/>
            <person name="Hauser L."/>
            <person name="Chang Y.J."/>
            <person name="Jeffries C.D."/>
            <person name="Brettin T."/>
            <person name="Yasawong M."/>
            <person name="Brambilla E.M."/>
            <person name="Rohde M."/>
            <person name="Sikorski J."/>
            <person name="Goker M."/>
            <person name="Detter J.C."/>
            <person name="Woyke T."/>
            <person name="Bristow J."/>
            <person name="Eisen J.A."/>
            <person name="Markowitz V."/>
            <person name="Hugenholtz P."/>
            <person name="Kyrpides N.C."/>
            <person name="Klenk H.P."/>
        </authorList>
    </citation>
    <scope>NUCLEOTIDE SEQUENCE [LARGE SCALE GENOMIC DNA]</scope>
    <source>
        <strain evidence="2">ATCC 8368 / DSM 20162 / CCUG 35730 / CIP 100753 / JCM 10117 / KCTC 9821 / NBRC 16120 / NCIMB 702349 / NCTC 13040</strain>
    </source>
</reference>
<gene>
    <name evidence="1" type="ordered locus">Tpau_4146</name>
</gene>
<name>D5UP06_TSUPD</name>
<evidence type="ECO:0000313" key="2">
    <source>
        <dbReference type="Proteomes" id="UP000001213"/>
    </source>
</evidence>
<evidence type="ECO:0000313" key="1">
    <source>
        <dbReference type="EMBL" id="ADG80715.1"/>
    </source>
</evidence>
<sequence>MPSGSGNLVDMNGCDIDPLDRPELRALLVDLAEAAYTGRVSRWNEVRTTAAVHGMDLEYLVCRLLGRLLAERAAHRGAPAVDAWSHARASLV</sequence>
<keyword evidence="2" id="KW-1185">Reference proteome</keyword>
<proteinExistence type="predicted"/>
<dbReference type="EMBL" id="CP001966">
    <property type="protein sequence ID" value="ADG80715.1"/>
    <property type="molecule type" value="Genomic_DNA"/>
</dbReference>
<protein>
    <submittedName>
        <fullName evidence="1">Uncharacterized protein</fullName>
    </submittedName>
</protein>
<accession>D5UP06</accession>